<dbReference type="FunFam" id="2.30.42.10:FF:000087">
    <property type="entry name" value="Whirlin a"/>
    <property type="match status" value="1"/>
</dbReference>
<feature type="compositionally biased region" description="Basic residues" evidence="4">
    <location>
        <begin position="137"/>
        <end position="158"/>
    </location>
</feature>
<dbReference type="GO" id="GO:0005886">
    <property type="term" value="C:plasma membrane"/>
    <property type="evidence" value="ECO:0007669"/>
    <property type="project" value="TreeGrafter"/>
</dbReference>
<reference evidence="6" key="1">
    <citation type="submission" date="2019-08" db="EMBL/GenBank/DDBJ databases">
        <title>The improved chromosome-level genome for the pearl oyster Pinctada fucata martensii using PacBio sequencing and Hi-C.</title>
        <authorList>
            <person name="Zheng Z."/>
        </authorList>
    </citation>
    <scope>NUCLEOTIDE SEQUENCE</scope>
    <source>
        <strain evidence="6">ZZ-2019</strain>
        <tissue evidence="6">Adductor muscle</tissue>
    </source>
</reference>
<dbReference type="InterPro" id="IPR036034">
    <property type="entry name" value="PDZ_sf"/>
</dbReference>
<dbReference type="Gene3D" id="1.20.1160.20">
    <property type="match status" value="1"/>
</dbReference>
<comment type="caution">
    <text evidence="6">The sequence shown here is derived from an EMBL/GenBank/DDBJ whole genome shotgun (WGS) entry which is preliminary data.</text>
</comment>
<keyword evidence="3" id="KW-0966">Cell projection</keyword>
<dbReference type="PANTHER" id="PTHR23116:SF29">
    <property type="entry name" value="PDZ DOMAIN-CONTAINING PROTEIN 7"/>
    <property type="match status" value="1"/>
</dbReference>
<evidence type="ECO:0000256" key="2">
    <source>
        <dbReference type="ARBA" id="ARBA00022737"/>
    </source>
</evidence>
<dbReference type="Pfam" id="PF00595">
    <property type="entry name" value="PDZ"/>
    <property type="match status" value="2"/>
</dbReference>
<dbReference type="AlphaFoldDB" id="A0AA89BM37"/>
<dbReference type="Proteomes" id="UP001186944">
    <property type="component" value="Unassembled WGS sequence"/>
</dbReference>
<dbReference type="SUPFAM" id="SSF50156">
    <property type="entry name" value="PDZ domain-like"/>
    <property type="match status" value="2"/>
</dbReference>
<organism evidence="6 7">
    <name type="scientific">Pinctada imbricata</name>
    <name type="common">Atlantic pearl-oyster</name>
    <name type="synonym">Pinctada martensii</name>
    <dbReference type="NCBI Taxonomy" id="66713"/>
    <lineage>
        <taxon>Eukaryota</taxon>
        <taxon>Metazoa</taxon>
        <taxon>Spiralia</taxon>
        <taxon>Lophotrochozoa</taxon>
        <taxon>Mollusca</taxon>
        <taxon>Bivalvia</taxon>
        <taxon>Autobranchia</taxon>
        <taxon>Pteriomorphia</taxon>
        <taxon>Pterioida</taxon>
        <taxon>Pterioidea</taxon>
        <taxon>Pteriidae</taxon>
        <taxon>Pinctada</taxon>
    </lineage>
</organism>
<sequence>MTTVTQMMDTRSLAGQHTMSSNVRKLQEAINFQFSDLERRSFVSALNQYHLDRDVVQFLTKVRFVLISPNKQHLMTMIRKVIPRSDVEAFDNYIQSVGAYSSLPMRRRQKSRQLPETLSTREFLLRPREENIMNSKVKAKKRTKPTKRRSAHMTKLQHAKSLPGSNSSTLTKSSLSSYNGSQSTLQPMENEILRLRINHSPHPGEGFGFSIRGGSQYGLGIYVSMVDGGGQAERQGLMAGDLILMVNDISFKQICHDEAAKIVKAANQLDMLVCRVGCIPGSHDVHLTYRWVDGFGHTVTTPPPLDIIHEAEMGTLNKKTGFMLHKGPDEKKLTIVVDQGQKLGLLIRGGLEFALGIYVSGVDQGSVAEQAGVKVGDQILSVNGQSFLDITHGEAVHILTTSRVMIMTAKDIGKLPYTKVKDVHSDWLSASTFNRFNTASRYDSNKFYLNFEIKIYVMLNAIFIPKSYLKF</sequence>
<dbReference type="PROSITE" id="PS50106">
    <property type="entry name" value="PDZ"/>
    <property type="match status" value="2"/>
</dbReference>
<protein>
    <recommendedName>
        <fullName evidence="5">PDZ domain-containing protein</fullName>
    </recommendedName>
</protein>
<name>A0AA89BM37_PINIB</name>
<feature type="region of interest" description="Disordered" evidence="4">
    <location>
        <begin position="132"/>
        <end position="183"/>
    </location>
</feature>
<gene>
    <name evidence="6" type="ORF">FSP39_009179</name>
</gene>
<dbReference type="PANTHER" id="PTHR23116">
    <property type="entry name" value="PDZ DOMAIN CONTAINING WHIRLIN AND HARMONIN-RELATED"/>
    <property type="match status" value="1"/>
</dbReference>
<evidence type="ECO:0000313" key="6">
    <source>
        <dbReference type="EMBL" id="KAK3087687.1"/>
    </source>
</evidence>
<dbReference type="GO" id="GO:0002142">
    <property type="term" value="C:stereocilia ankle link complex"/>
    <property type="evidence" value="ECO:0007669"/>
    <property type="project" value="TreeGrafter"/>
</dbReference>
<accession>A0AA89BM37</accession>
<dbReference type="Gene3D" id="2.30.42.10">
    <property type="match status" value="2"/>
</dbReference>
<evidence type="ECO:0000313" key="7">
    <source>
        <dbReference type="Proteomes" id="UP001186944"/>
    </source>
</evidence>
<dbReference type="InterPro" id="IPR001478">
    <property type="entry name" value="PDZ"/>
</dbReference>
<feature type="domain" description="PDZ" evidence="5">
    <location>
        <begin position="194"/>
        <end position="266"/>
    </location>
</feature>
<keyword evidence="7" id="KW-1185">Reference proteome</keyword>
<dbReference type="InterPro" id="IPR051844">
    <property type="entry name" value="USH2_Complex_Protein"/>
</dbReference>
<comment type="subcellular location">
    <subcellularLocation>
        <location evidence="1">Cell projection</location>
    </subcellularLocation>
</comment>
<evidence type="ECO:0000256" key="3">
    <source>
        <dbReference type="ARBA" id="ARBA00023273"/>
    </source>
</evidence>
<dbReference type="SMART" id="SM00228">
    <property type="entry name" value="PDZ"/>
    <property type="match status" value="2"/>
</dbReference>
<keyword evidence="2" id="KW-0677">Repeat</keyword>
<dbReference type="EMBL" id="VSWD01000011">
    <property type="protein sequence ID" value="KAK3087687.1"/>
    <property type="molecule type" value="Genomic_DNA"/>
</dbReference>
<feature type="compositionally biased region" description="Low complexity" evidence="4">
    <location>
        <begin position="165"/>
        <end position="177"/>
    </location>
</feature>
<evidence type="ECO:0000259" key="5">
    <source>
        <dbReference type="PROSITE" id="PS50106"/>
    </source>
</evidence>
<dbReference type="GO" id="GO:0032426">
    <property type="term" value="C:stereocilium tip"/>
    <property type="evidence" value="ECO:0007669"/>
    <property type="project" value="TreeGrafter"/>
</dbReference>
<dbReference type="CDD" id="cd06741">
    <property type="entry name" value="PDZ2_FL-whirlin"/>
    <property type="match status" value="1"/>
</dbReference>
<proteinExistence type="predicted"/>
<feature type="domain" description="PDZ" evidence="5">
    <location>
        <begin position="332"/>
        <end position="399"/>
    </location>
</feature>
<evidence type="ECO:0000256" key="4">
    <source>
        <dbReference type="SAM" id="MobiDB-lite"/>
    </source>
</evidence>
<evidence type="ECO:0000256" key="1">
    <source>
        <dbReference type="ARBA" id="ARBA00004316"/>
    </source>
</evidence>
<dbReference type="GO" id="GO:0005929">
    <property type="term" value="C:cilium"/>
    <property type="evidence" value="ECO:0007669"/>
    <property type="project" value="TreeGrafter"/>
</dbReference>